<dbReference type="InterPro" id="IPR006175">
    <property type="entry name" value="YjgF/YER057c/UK114"/>
</dbReference>
<protein>
    <recommendedName>
        <fullName evidence="3">Diphthine--ammonia ligase</fullName>
        <ecNumber evidence="2">6.3.1.14</ecNumber>
    </recommendedName>
    <alternativeName>
        <fullName evidence="7">Diphthamide synthase</fullName>
    </alternativeName>
    <alternativeName>
        <fullName evidence="8">Diphthamide synthetase</fullName>
    </alternativeName>
</protein>
<dbReference type="InterPro" id="IPR014729">
    <property type="entry name" value="Rossmann-like_a/b/a_fold"/>
</dbReference>
<dbReference type="Pfam" id="PF01902">
    <property type="entry name" value="Diphthami_syn_2"/>
    <property type="match status" value="2"/>
</dbReference>
<dbReference type="Gene3D" id="3.40.50.620">
    <property type="entry name" value="HUPs"/>
    <property type="match status" value="1"/>
</dbReference>
<dbReference type="Gene3D" id="3.30.1330.40">
    <property type="entry name" value="RutC-like"/>
    <property type="match status" value="2"/>
</dbReference>
<dbReference type="SUPFAM" id="SSF52402">
    <property type="entry name" value="Adenine nucleotide alpha hydrolases-like"/>
    <property type="match status" value="1"/>
</dbReference>
<dbReference type="PANTHER" id="PTHR12196:SF2">
    <property type="entry name" value="DIPHTHINE--AMMONIA LIGASE"/>
    <property type="match status" value="1"/>
</dbReference>
<evidence type="ECO:0000256" key="3">
    <source>
        <dbReference type="ARBA" id="ARBA00018426"/>
    </source>
</evidence>
<comment type="caution">
    <text evidence="12">The sequence shown here is derived from an EMBL/GenBank/DDBJ whole genome shotgun (WGS) entry which is preliminary data.</text>
</comment>
<dbReference type="InterPro" id="IPR035959">
    <property type="entry name" value="RutC-like_sf"/>
</dbReference>
<evidence type="ECO:0000256" key="7">
    <source>
        <dbReference type="ARBA" id="ARBA00029814"/>
    </source>
</evidence>
<feature type="region of interest" description="Disordered" evidence="10">
    <location>
        <begin position="75"/>
        <end position="96"/>
    </location>
</feature>
<dbReference type="PANTHER" id="PTHR12196">
    <property type="entry name" value="DOMAIN OF UNKNOWN FUNCTION 71 DUF71 -CONTAINING PROTEIN"/>
    <property type="match status" value="1"/>
</dbReference>
<evidence type="ECO:0000313" key="13">
    <source>
        <dbReference type="Proteomes" id="UP000037751"/>
    </source>
</evidence>
<evidence type="ECO:0000256" key="8">
    <source>
        <dbReference type="ARBA" id="ARBA00031552"/>
    </source>
</evidence>
<evidence type="ECO:0000256" key="10">
    <source>
        <dbReference type="SAM" id="MobiDB-lite"/>
    </source>
</evidence>
<evidence type="ECO:0000256" key="1">
    <source>
        <dbReference type="ARBA" id="ARBA00005156"/>
    </source>
</evidence>
<evidence type="ECO:0000256" key="6">
    <source>
        <dbReference type="ARBA" id="ARBA00022840"/>
    </source>
</evidence>
<evidence type="ECO:0000256" key="5">
    <source>
        <dbReference type="ARBA" id="ARBA00022741"/>
    </source>
</evidence>
<dbReference type="STRING" id="77020.A0A0M8MQ39"/>
<name>A0A0M8MQ39_9BASI</name>
<reference evidence="12 13" key="1">
    <citation type="submission" date="2015-07" db="EMBL/GenBank/DDBJ databases">
        <title>Draft Genome Sequence of Malassezia furfur CBS1878 and Malassezia pachydermatis CBS1879.</title>
        <authorList>
            <person name="Triana S."/>
            <person name="Ohm R."/>
            <person name="Gonzalez A."/>
            <person name="DeCock H."/>
            <person name="Restrepo S."/>
            <person name="Celis A."/>
        </authorList>
    </citation>
    <scope>NUCLEOTIDE SEQUENCE [LARGE SCALE GENOMIC DNA]</scope>
    <source>
        <strain evidence="12 13">CBS 1879</strain>
    </source>
</reference>
<dbReference type="GO" id="GO:0017178">
    <property type="term" value="F:diphthine-ammonia ligase activity"/>
    <property type="evidence" value="ECO:0007669"/>
    <property type="project" value="UniProtKB-EC"/>
</dbReference>
<evidence type="ECO:0000256" key="9">
    <source>
        <dbReference type="ARBA" id="ARBA00048108"/>
    </source>
</evidence>
<dbReference type="InterPro" id="IPR030662">
    <property type="entry name" value="DPH6/MJ0570"/>
</dbReference>
<keyword evidence="6" id="KW-0067">ATP-binding</keyword>
<dbReference type="FunFam" id="3.90.1490.10:FF:000001">
    <property type="entry name" value="Diphthine--ammonia ligase"/>
    <property type="match status" value="1"/>
</dbReference>
<dbReference type="NCBIfam" id="TIGR00290">
    <property type="entry name" value="MJ0570_dom"/>
    <property type="match status" value="1"/>
</dbReference>
<accession>A0A0M8MQ39</accession>
<comment type="catalytic activity">
    <reaction evidence="9">
        <text>diphthine-[translation elongation factor 2] + NH4(+) + ATP = diphthamide-[translation elongation factor 2] + AMP + diphosphate + H(+)</text>
        <dbReference type="Rhea" id="RHEA:19753"/>
        <dbReference type="Rhea" id="RHEA-COMP:10172"/>
        <dbReference type="Rhea" id="RHEA-COMP:10174"/>
        <dbReference type="ChEBI" id="CHEBI:15378"/>
        <dbReference type="ChEBI" id="CHEBI:16692"/>
        <dbReference type="ChEBI" id="CHEBI:28938"/>
        <dbReference type="ChEBI" id="CHEBI:30616"/>
        <dbReference type="ChEBI" id="CHEBI:33019"/>
        <dbReference type="ChEBI" id="CHEBI:82696"/>
        <dbReference type="ChEBI" id="CHEBI:456215"/>
        <dbReference type="EC" id="6.3.1.14"/>
    </reaction>
</comment>
<dbReference type="GO" id="GO:0005524">
    <property type="term" value="F:ATP binding"/>
    <property type="evidence" value="ECO:0007669"/>
    <property type="project" value="UniProtKB-KW"/>
</dbReference>
<evidence type="ECO:0000256" key="2">
    <source>
        <dbReference type="ARBA" id="ARBA00012089"/>
    </source>
</evidence>
<feature type="domain" description="Diphthamide synthase" evidence="11">
    <location>
        <begin position="97"/>
        <end position="232"/>
    </location>
</feature>
<keyword evidence="4" id="KW-0436">Ligase</keyword>
<dbReference type="Pfam" id="PF01042">
    <property type="entry name" value="Ribonuc_L-PSP"/>
    <property type="match status" value="1"/>
</dbReference>
<dbReference type="CDD" id="cd01994">
    <property type="entry name" value="AANH_PF0828-like"/>
    <property type="match status" value="1"/>
</dbReference>
<sequence length="702" mass="76785">MKVVGLLSGGKDSCFNLCYCAQQGHEIVAVATLTPPTGKDEIDSYMYQTVGHDAVHAVAQALGVPLYRRPIQGAPKNQGAIYGSRKPTHTQNEDQTDETEDLFHLLLDVKQHHPDVEGVSVGAILSNYQRVRVEHVALRPELQLQPLAYLWQRNQSTLLHDMTSAGLEAILIKVAGIGLTERDLGRTLAMMTPKLEQLHELYGAHVCGEGGEYETLTLDAPIFQKHLTMYVLYLSNHSDEKEVVVHSDAAFASVSYLKFPRMHGEDKETYGADVAKACMPVPPALDPTGEMYIDAIADRIPSFPSSPIVISSPAPWQPMLSVYDKGDWLVVADIAASEEALSFEDEVKQVFTKLQKTLAVRHLQTTDIVHMNVYLSSQTYFGPLNAIYRTHFGAAPPSRACIALPAGLGARILLDAVVCRPSSPPDHRCLHVQSRSFWAPANIGPYSQAVGTHGRIYMAGQIGMEPISLDVPTNVPHQLAFALQHQRRIALAVREWDMHGYIEGGLCWVATPSADTDAWADTLKQLWSTPPSEEIHAHTQTVPDDAWLGQPLNDIPLLIVHVASDGLPKQSLSEWQLTARMPGEDVQPKVAKGTWIAHGVQCTYHIQQHDGLSCGVAVLSPTEKPATSPASQAPFLDAWQQAMHVKLVSHTETPRASVLALVSSWAPSPSPAITHIPSLGWHLAGVEQAPHWTPASCALVWT</sequence>
<evidence type="ECO:0000313" key="12">
    <source>
        <dbReference type="EMBL" id="KOS16078.1"/>
    </source>
</evidence>
<dbReference type="RefSeq" id="XP_017993710.1">
    <property type="nucleotide sequence ID" value="XM_018137400.1"/>
</dbReference>
<keyword evidence="13" id="KW-1185">Reference proteome</keyword>
<dbReference type="GO" id="GO:0017183">
    <property type="term" value="P:protein histidyl modification to diphthamide"/>
    <property type="evidence" value="ECO:0007669"/>
    <property type="project" value="TreeGrafter"/>
</dbReference>
<dbReference type="OrthoDB" id="686384at2759"/>
<dbReference type="EMBL" id="LGAV01000001">
    <property type="protein sequence ID" value="KOS16078.1"/>
    <property type="molecule type" value="Genomic_DNA"/>
</dbReference>
<feature type="domain" description="Diphthamide synthase" evidence="11">
    <location>
        <begin position="1"/>
        <end position="75"/>
    </location>
</feature>
<comment type="pathway">
    <text evidence="1">Protein modification; peptidyl-diphthamide biosynthesis.</text>
</comment>
<dbReference type="AlphaFoldDB" id="A0A0M8MQ39"/>
<dbReference type="SUPFAM" id="SSF55298">
    <property type="entry name" value="YjgF-like"/>
    <property type="match status" value="2"/>
</dbReference>
<dbReference type="FunFam" id="3.40.50.620:FF:000145">
    <property type="entry name" value="ATP-binding domain containing protein"/>
    <property type="match status" value="1"/>
</dbReference>
<dbReference type="GeneID" id="28729276"/>
<proteinExistence type="predicted"/>
<gene>
    <name evidence="12" type="ORF">Malapachy_2916</name>
</gene>
<keyword evidence="5" id="KW-0547">Nucleotide-binding</keyword>
<dbReference type="InterPro" id="IPR002761">
    <property type="entry name" value="Diphthami_syn_dom"/>
</dbReference>
<evidence type="ECO:0000256" key="4">
    <source>
        <dbReference type="ARBA" id="ARBA00022598"/>
    </source>
</evidence>
<dbReference type="VEuPathDB" id="FungiDB:Malapachy_2916"/>
<organism evidence="12 13">
    <name type="scientific">Malassezia pachydermatis</name>
    <dbReference type="NCBI Taxonomy" id="77020"/>
    <lineage>
        <taxon>Eukaryota</taxon>
        <taxon>Fungi</taxon>
        <taxon>Dikarya</taxon>
        <taxon>Basidiomycota</taxon>
        <taxon>Ustilaginomycotina</taxon>
        <taxon>Malasseziomycetes</taxon>
        <taxon>Malasseziales</taxon>
        <taxon>Malasseziaceae</taxon>
        <taxon>Malassezia</taxon>
    </lineage>
</organism>
<dbReference type="Gene3D" id="3.90.1490.10">
    <property type="entry name" value="putative n-type atp pyrophosphatase, domain 2"/>
    <property type="match status" value="1"/>
</dbReference>
<dbReference type="Proteomes" id="UP000037751">
    <property type="component" value="Unassembled WGS sequence"/>
</dbReference>
<evidence type="ECO:0000259" key="11">
    <source>
        <dbReference type="Pfam" id="PF01902"/>
    </source>
</evidence>
<dbReference type="EC" id="6.3.1.14" evidence="2"/>